<proteinExistence type="predicted"/>
<evidence type="ECO:0000313" key="1">
    <source>
        <dbReference type="EMBL" id="KAI0063881.1"/>
    </source>
</evidence>
<comment type="caution">
    <text evidence="1">The sequence shown here is derived from an EMBL/GenBank/DDBJ whole genome shotgun (WGS) entry which is preliminary data.</text>
</comment>
<name>A0ACB8T6Y2_9AGAM</name>
<accession>A0ACB8T6Y2</accession>
<dbReference type="Proteomes" id="UP000814140">
    <property type="component" value="Unassembled WGS sequence"/>
</dbReference>
<evidence type="ECO:0000313" key="2">
    <source>
        <dbReference type="Proteomes" id="UP000814140"/>
    </source>
</evidence>
<dbReference type="EMBL" id="MU277201">
    <property type="protein sequence ID" value="KAI0063881.1"/>
    <property type="molecule type" value="Genomic_DNA"/>
</dbReference>
<reference evidence="1" key="1">
    <citation type="submission" date="2021-03" db="EMBL/GenBank/DDBJ databases">
        <authorList>
            <consortium name="DOE Joint Genome Institute"/>
            <person name="Ahrendt S."/>
            <person name="Looney B.P."/>
            <person name="Miyauchi S."/>
            <person name="Morin E."/>
            <person name="Drula E."/>
            <person name="Courty P.E."/>
            <person name="Chicoki N."/>
            <person name="Fauchery L."/>
            <person name="Kohler A."/>
            <person name="Kuo A."/>
            <person name="Labutti K."/>
            <person name="Pangilinan J."/>
            <person name="Lipzen A."/>
            <person name="Riley R."/>
            <person name="Andreopoulos W."/>
            <person name="He G."/>
            <person name="Johnson J."/>
            <person name="Barry K.W."/>
            <person name="Grigoriev I.V."/>
            <person name="Nagy L."/>
            <person name="Hibbett D."/>
            <person name="Henrissat B."/>
            <person name="Matheny P.B."/>
            <person name="Labbe J."/>
            <person name="Martin F."/>
        </authorList>
    </citation>
    <scope>NUCLEOTIDE SEQUENCE</scope>
    <source>
        <strain evidence="1">HHB10654</strain>
    </source>
</reference>
<sequence>MYTRISNSPVDELDGLMSSMDLGSRRIPFKRDDHYHRSPGLFFPMEISIRVASRRRDHMRGFFAPTYVPPARWCSGGDEELARRRYPDLLGFSHHGHQLTLTTVAVVVSTTFVDSGGQPLPHVFSTFKPLYHDDALAIHQLLNHASRLPDEYESFQSVSLALRADRHLPDDTGDLSISFVPFPSVFDGRSGYDLNGDMPRISANQILPDDLVVYATKIQRFWIPQGDGTWRWTASLKLESVTLLQHATETDSPLMPTAVLHSDAGLGARSVKTAAFEFPVVSVRQALVAEFQSLWLPDIPERDRSQEDPRPSHSEVFETLQNSILQPLFTFWEIWRTLDGMFPLPFNIHCERRSQIQISGACASARKYILCLEETNATLHLIEAESVLVTVGIASKIGDVRQTVRYDMQSADPDCKAST</sequence>
<gene>
    <name evidence="1" type="ORF">BV25DRAFT_1837425</name>
</gene>
<reference evidence="1" key="2">
    <citation type="journal article" date="2022" name="New Phytol.">
        <title>Evolutionary transition to the ectomycorrhizal habit in the genomes of a hyperdiverse lineage of mushroom-forming fungi.</title>
        <authorList>
            <person name="Looney B."/>
            <person name="Miyauchi S."/>
            <person name="Morin E."/>
            <person name="Drula E."/>
            <person name="Courty P.E."/>
            <person name="Kohler A."/>
            <person name="Kuo A."/>
            <person name="LaButti K."/>
            <person name="Pangilinan J."/>
            <person name="Lipzen A."/>
            <person name="Riley R."/>
            <person name="Andreopoulos W."/>
            <person name="He G."/>
            <person name="Johnson J."/>
            <person name="Nolan M."/>
            <person name="Tritt A."/>
            <person name="Barry K.W."/>
            <person name="Grigoriev I.V."/>
            <person name="Nagy L.G."/>
            <person name="Hibbett D."/>
            <person name="Henrissat B."/>
            <person name="Matheny P.B."/>
            <person name="Labbe J."/>
            <person name="Martin F.M."/>
        </authorList>
    </citation>
    <scope>NUCLEOTIDE SEQUENCE</scope>
    <source>
        <strain evidence="1">HHB10654</strain>
    </source>
</reference>
<protein>
    <submittedName>
        <fullName evidence="1">Uncharacterized protein</fullName>
    </submittedName>
</protein>
<organism evidence="1 2">
    <name type="scientific">Artomyces pyxidatus</name>
    <dbReference type="NCBI Taxonomy" id="48021"/>
    <lineage>
        <taxon>Eukaryota</taxon>
        <taxon>Fungi</taxon>
        <taxon>Dikarya</taxon>
        <taxon>Basidiomycota</taxon>
        <taxon>Agaricomycotina</taxon>
        <taxon>Agaricomycetes</taxon>
        <taxon>Russulales</taxon>
        <taxon>Auriscalpiaceae</taxon>
        <taxon>Artomyces</taxon>
    </lineage>
</organism>
<keyword evidence="2" id="KW-1185">Reference proteome</keyword>